<evidence type="ECO:0000256" key="5">
    <source>
        <dbReference type="SAM" id="Phobius"/>
    </source>
</evidence>
<feature type="transmembrane region" description="Helical" evidence="5">
    <location>
        <begin position="214"/>
        <end position="231"/>
    </location>
</feature>
<feature type="domain" description="PABS" evidence="6">
    <location>
        <begin position="308"/>
        <end position="471"/>
    </location>
</feature>
<keyword evidence="3 4" id="KW-0620">Polyamine biosynthesis</keyword>
<dbReference type="InterPro" id="IPR030374">
    <property type="entry name" value="PABS"/>
</dbReference>
<protein>
    <recommendedName>
        <fullName evidence="6">PABS domain-containing protein</fullName>
    </recommendedName>
</protein>
<keyword evidence="5" id="KW-1133">Transmembrane helix</keyword>
<evidence type="ECO:0000313" key="8">
    <source>
        <dbReference type="Proteomes" id="UP000050430"/>
    </source>
</evidence>
<feature type="active site" description="Proton acceptor" evidence="4">
    <location>
        <position position="377"/>
    </location>
</feature>
<feature type="transmembrane region" description="Helical" evidence="5">
    <location>
        <begin position="77"/>
        <end position="95"/>
    </location>
</feature>
<comment type="similarity">
    <text evidence="1">Belongs to the spermidine/spermine synthase family.</text>
</comment>
<evidence type="ECO:0000259" key="6">
    <source>
        <dbReference type="PROSITE" id="PS51006"/>
    </source>
</evidence>
<dbReference type="SUPFAM" id="SSF53335">
    <property type="entry name" value="S-adenosyl-L-methionine-dependent methyltransferases"/>
    <property type="match status" value="1"/>
</dbReference>
<feature type="transmembrane region" description="Helical" evidence="5">
    <location>
        <begin position="115"/>
        <end position="137"/>
    </location>
</feature>
<dbReference type="InterPro" id="IPR029063">
    <property type="entry name" value="SAM-dependent_MTases_sf"/>
</dbReference>
<evidence type="ECO:0000256" key="4">
    <source>
        <dbReference type="PROSITE-ProRule" id="PRU00354"/>
    </source>
</evidence>
<comment type="caution">
    <text evidence="7">The sequence shown here is derived from an EMBL/GenBank/DDBJ whole genome shotgun (WGS) entry which is preliminary data.</text>
</comment>
<dbReference type="GO" id="GO:0016740">
    <property type="term" value="F:transferase activity"/>
    <property type="evidence" value="ECO:0007669"/>
    <property type="project" value="UniProtKB-UniRule"/>
</dbReference>
<dbReference type="InterPro" id="IPR036259">
    <property type="entry name" value="MFS_trans_sf"/>
</dbReference>
<gene>
    <name evidence="7" type="ORF">ADM99_10155</name>
</gene>
<organism evidence="7 8">
    <name type="scientific">Leptolinea tardivitalis</name>
    <dbReference type="NCBI Taxonomy" id="229920"/>
    <lineage>
        <taxon>Bacteria</taxon>
        <taxon>Bacillati</taxon>
        <taxon>Chloroflexota</taxon>
        <taxon>Anaerolineae</taxon>
        <taxon>Anaerolineales</taxon>
        <taxon>Anaerolineaceae</taxon>
        <taxon>Leptolinea</taxon>
    </lineage>
</organism>
<keyword evidence="8" id="KW-1185">Reference proteome</keyword>
<evidence type="ECO:0000256" key="1">
    <source>
        <dbReference type="ARBA" id="ARBA00007867"/>
    </source>
</evidence>
<evidence type="ECO:0000256" key="2">
    <source>
        <dbReference type="ARBA" id="ARBA00022679"/>
    </source>
</evidence>
<dbReference type="EMBL" id="LGCK01000010">
    <property type="protein sequence ID" value="KPL71788.1"/>
    <property type="molecule type" value="Genomic_DNA"/>
</dbReference>
<dbReference type="Proteomes" id="UP000050430">
    <property type="component" value="Unassembled WGS sequence"/>
</dbReference>
<keyword evidence="5" id="KW-0472">Membrane</keyword>
<dbReference type="AlphaFoldDB" id="A0A0P6WYR5"/>
<dbReference type="STRING" id="229920.ADM99_10155"/>
<sequence length="526" mass="57899">MLPRASNLPMKKYLLFTVFISGLTSLAVEMAASRLMGNYFGSSNLVWASIIGLILIYLTVGYFIGGSWADRSPRYGTLYRILAWAGLSVAVIPAISRPVLRWAADAFDAMQLGVLFGSFVAVMILFVIPIILLGTSSPFAIRLAIQNNNEAGRISGKIYAISTLGSFIGTFIPVLLLIPTVGTYRTFLIHGAVLLVFALIGLKLEDGWKALLPLSWMPIVVIILFFTMNIGRDKNSVGMIYETESAYNYIQVLEQDGFHMLRLNDGQGVHSMYHPTIYNYAGPWEQVLVAPFFNPAPVEVAGINSMAIVGLAAGTTARQAIKVYPNISIDGFEIDPEIVKVGNTYFGMNLPQLHVFVQDGRWGLAHSGRKYQVISVDAYRPPYIPWHLTTREFFQTVHDHLTEDGVMVINIGRAPDDRRLINSLASTIRTDFASIHVMDLPGTFNSILFASVKPTNAENLAANFDQLLASGNTDPLLLETMNVTLGNLQKDPPEAQVFTDDLAPVEGLTNNMILKFLLAGDVEMLQ</sequence>
<proteinExistence type="inferred from homology"/>
<dbReference type="CDD" id="cd02440">
    <property type="entry name" value="AdoMet_MTases"/>
    <property type="match status" value="1"/>
</dbReference>
<keyword evidence="5" id="KW-0812">Transmembrane</keyword>
<dbReference type="GO" id="GO:0006596">
    <property type="term" value="P:polyamine biosynthetic process"/>
    <property type="evidence" value="ECO:0007669"/>
    <property type="project" value="UniProtKB-UniRule"/>
</dbReference>
<feature type="transmembrane region" description="Helical" evidence="5">
    <location>
        <begin position="158"/>
        <end position="178"/>
    </location>
</feature>
<dbReference type="PANTHER" id="PTHR43317">
    <property type="entry name" value="THERMOSPERMINE SYNTHASE ACAULIS5"/>
    <property type="match status" value="1"/>
</dbReference>
<evidence type="ECO:0000313" key="7">
    <source>
        <dbReference type="EMBL" id="KPL71788.1"/>
    </source>
</evidence>
<dbReference type="Gene3D" id="3.40.50.150">
    <property type="entry name" value="Vaccinia Virus protein VP39"/>
    <property type="match status" value="1"/>
</dbReference>
<dbReference type="PANTHER" id="PTHR43317:SF1">
    <property type="entry name" value="THERMOSPERMINE SYNTHASE ACAULIS5"/>
    <property type="match status" value="1"/>
</dbReference>
<name>A0A0P6WYR5_9CHLR</name>
<dbReference type="PROSITE" id="PS51006">
    <property type="entry name" value="PABS_2"/>
    <property type="match status" value="1"/>
</dbReference>
<feature type="transmembrane region" description="Helical" evidence="5">
    <location>
        <begin position="47"/>
        <end position="65"/>
    </location>
</feature>
<feature type="transmembrane region" description="Helical" evidence="5">
    <location>
        <begin position="184"/>
        <end position="202"/>
    </location>
</feature>
<keyword evidence="2 4" id="KW-0808">Transferase</keyword>
<dbReference type="NCBIfam" id="NF037959">
    <property type="entry name" value="MFS_SpdSyn"/>
    <property type="match status" value="1"/>
</dbReference>
<reference evidence="7 8" key="1">
    <citation type="submission" date="2015-07" db="EMBL/GenBank/DDBJ databases">
        <title>Genome sequence of Leptolinea tardivitalis DSM 16556.</title>
        <authorList>
            <person name="Hemp J."/>
            <person name="Ward L.M."/>
            <person name="Pace L.A."/>
            <person name="Fischer W.W."/>
        </authorList>
    </citation>
    <scope>NUCLEOTIDE SEQUENCE [LARGE SCALE GENOMIC DNA]</scope>
    <source>
        <strain evidence="7 8">YMTK-2</strain>
    </source>
</reference>
<dbReference type="SUPFAM" id="SSF103473">
    <property type="entry name" value="MFS general substrate transporter"/>
    <property type="match status" value="1"/>
</dbReference>
<accession>A0A0P6WYR5</accession>
<evidence type="ECO:0000256" key="3">
    <source>
        <dbReference type="ARBA" id="ARBA00023115"/>
    </source>
</evidence>
<dbReference type="Pfam" id="PF01564">
    <property type="entry name" value="Spermine_synth"/>
    <property type="match status" value="1"/>
</dbReference>